<dbReference type="EMBL" id="JASCZI010000006">
    <property type="protein sequence ID" value="MED6106268.1"/>
    <property type="molecule type" value="Genomic_DNA"/>
</dbReference>
<dbReference type="Proteomes" id="UP001341840">
    <property type="component" value="Unassembled WGS sequence"/>
</dbReference>
<evidence type="ECO:0000313" key="2">
    <source>
        <dbReference type="EMBL" id="MED6106268.1"/>
    </source>
</evidence>
<reference evidence="2 3" key="1">
    <citation type="journal article" date="2023" name="Plants (Basel)">
        <title>Bridging the Gap: Combining Genomics and Transcriptomics Approaches to Understand Stylosanthes scabra, an Orphan Legume from the Brazilian Caatinga.</title>
        <authorList>
            <person name="Ferreira-Neto J.R.C."/>
            <person name="da Silva M.D."/>
            <person name="Binneck E."/>
            <person name="de Melo N.F."/>
            <person name="da Silva R.H."/>
            <person name="de Melo A.L.T.M."/>
            <person name="Pandolfi V."/>
            <person name="Bustamante F.O."/>
            <person name="Brasileiro-Vidal A.C."/>
            <person name="Benko-Iseppon A.M."/>
        </authorList>
    </citation>
    <scope>NUCLEOTIDE SEQUENCE [LARGE SCALE GENOMIC DNA]</scope>
    <source>
        <tissue evidence="2">Leaves</tissue>
    </source>
</reference>
<sequence>MPRNKTTGKTYVFGSGIDGTNLSIKDKLAIKKQDELRSSHKSITGKLKALLEKNAPNGYFITQASLYRNKTEYDEKIIEWPYVLDLVSTMLIIEERRTGQIHWYLPATFSGKKIKKKGTKTERTLKRTDSKTESTGSESSDDETMDGERWGRLVLHVRSRAWEIVSMRRATNSEDYGRDECG</sequence>
<feature type="region of interest" description="Disordered" evidence="1">
    <location>
        <begin position="116"/>
        <end position="146"/>
    </location>
</feature>
<evidence type="ECO:0000313" key="3">
    <source>
        <dbReference type="Proteomes" id="UP001341840"/>
    </source>
</evidence>
<keyword evidence="3" id="KW-1185">Reference proteome</keyword>
<accession>A0ABU6Q366</accession>
<evidence type="ECO:0000256" key="1">
    <source>
        <dbReference type="SAM" id="MobiDB-lite"/>
    </source>
</evidence>
<organism evidence="2 3">
    <name type="scientific">Stylosanthes scabra</name>
    <dbReference type="NCBI Taxonomy" id="79078"/>
    <lineage>
        <taxon>Eukaryota</taxon>
        <taxon>Viridiplantae</taxon>
        <taxon>Streptophyta</taxon>
        <taxon>Embryophyta</taxon>
        <taxon>Tracheophyta</taxon>
        <taxon>Spermatophyta</taxon>
        <taxon>Magnoliopsida</taxon>
        <taxon>eudicotyledons</taxon>
        <taxon>Gunneridae</taxon>
        <taxon>Pentapetalae</taxon>
        <taxon>rosids</taxon>
        <taxon>fabids</taxon>
        <taxon>Fabales</taxon>
        <taxon>Fabaceae</taxon>
        <taxon>Papilionoideae</taxon>
        <taxon>50 kb inversion clade</taxon>
        <taxon>dalbergioids sensu lato</taxon>
        <taxon>Dalbergieae</taxon>
        <taxon>Pterocarpus clade</taxon>
        <taxon>Stylosanthes</taxon>
    </lineage>
</organism>
<comment type="caution">
    <text evidence="2">The sequence shown here is derived from an EMBL/GenBank/DDBJ whole genome shotgun (WGS) entry which is preliminary data.</text>
</comment>
<proteinExistence type="predicted"/>
<feature type="compositionally biased region" description="Basic and acidic residues" evidence="1">
    <location>
        <begin position="119"/>
        <end position="132"/>
    </location>
</feature>
<protein>
    <submittedName>
        <fullName evidence="2">Uncharacterized protein</fullName>
    </submittedName>
</protein>
<gene>
    <name evidence="2" type="ORF">PIB30_003227</name>
</gene>
<name>A0ABU6Q366_9FABA</name>